<keyword evidence="5" id="KW-0547">Nucleotide-binding</keyword>
<keyword evidence="3" id="KW-0540">Nuclease</keyword>
<evidence type="ECO:0000256" key="9">
    <source>
        <dbReference type="ARBA" id="ARBA00023118"/>
    </source>
</evidence>
<dbReference type="Pfam" id="PF22590">
    <property type="entry name" value="Cas3-like_C_2"/>
    <property type="match status" value="1"/>
</dbReference>
<evidence type="ECO:0000313" key="12">
    <source>
        <dbReference type="EMBL" id="AKB55645.1"/>
    </source>
</evidence>
<dbReference type="Pfam" id="PF18019">
    <property type="entry name" value="Cas3_HD"/>
    <property type="match status" value="1"/>
</dbReference>
<dbReference type="PROSITE" id="PS51194">
    <property type="entry name" value="HELICASE_CTER"/>
    <property type="match status" value="1"/>
</dbReference>
<dbReference type="InterPro" id="IPR006483">
    <property type="entry name" value="CRISPR-assoc_Cas3_HD"/>
</dbReference>
<dbReference type="SMART" id="SM00487">
    <property type="entry name" value="DEXDc"/>
    <property type="match status" value="1"/>
</dbReference>
<comment type="similarity">
    <text evidence="2">In the central section; belongs to the CRISPR-associated helicase Cas3 family.</text>
</comment>
<dbReference type="GO" id="GO:0016787">
    <property type="term" value="F:hydrolase activity"/>
    <property type="evidence" value="ECO:0007669"/>
    <property type="project" value="UniProtKB-KW"/>
</dbReference>
<dbReference type="NCBIfam" id="TIGR01587">
    <property type="entry name" value="cas3_core"/>
    <property type="match status" value="1"/>
</dbReference>
<dbReference type="InterPro" id="IPR054712">
    <property type="entry name" value="Cas3-like_dom"/>
</dbReference>
<evidence type="ECO:0000256" key="3">
    <source>
        <dbReference type="ARBA" id="ARBA00022722"/>
    </source>
</evidence>
<dbReference type="GO" id="GO:0005524">
    <property type="term" value="F:ATP binding"/>
    <property type="evidence" value="ECO:0007669"/>
    <property type="project" value="UniProtKB-KW"/>
</dbReference>
<evidence type="ECO:0000259" key="10">
    <source>
        <dbReference type="PROSITE" id="PS51194"/>
    </source>
</evidence>
<dbReference type="GO" id="GO:0051607">
    <property type="term" value="P:defense response to virus"/>
    <property type="evidence" value="ECO:0007669"/>
    <property type="project" value="UniProtKB-KW"/>
</dbReference>
<dbReference type="InterPro" id="IPR027417">
    <property type="entry name" value="P-loop_NTPase"/>
</dbReference>
<feature type="domain" description="Helicase C-terminal" evidence="10">
    <location>
        <begin position="468"/>
        <end position="624"/>
    </location>
</feature>
<evidence type="ECO:0000256" key="1">
    <source>
        <dbReference type="ARBA" id="ARBA00006847"/>
    </source>
</evidence>
<dbReference type="NCBIfam" id="TIGR01596">
    <property type="entry name" value="cas3_HD"/>
    <property type="match status" value="1"/>
</dbReference>
<evidence type="ECO:0000313" key="13">
    <source>
        <dbReference type="Proteomes" id="UP000033033"/>
    </source>
</evidence>
<evidence type="ECO:0000259" key="11">
    <source>
        <dbReference type="PROSITE" id="PS51643"/>
    </source>
</evidence>
<keyword evidence="9" id="KW-0051">Antiviral defense</keyword>
<dbReference type="Proteomes" id="UP000033033">
    <property type="component" value="Chromosome"/>
</dbReference>
<dbReference type="InterPro" id="IPR006474">
    <property type="entry name" value="Helicase_Cas3_CRISPR-ass_core"/>
</dbReference>
<dbReference type="PATRIC" id="fig|1434108.4.peg.3383"/>
<dbReference type="PANTHER" id="PTHR47963:SF9">
    <property type="entry name" value="CRISPR-ASSOCIATED ENDONUCLEASE_HELICASE CAS3"/>
    <property type="match status" value="1"/>
</dbReference>
<dbReference type="Gene3D" id="1.10.3210.30">
    <property type="match status" value="1"/>
</dbReference>
<dbReference type="SUPFAM" id="SSF52540">
    <property type="entry name" value="P-loop containing nucleoside triphosphate hydrolases"/>
    <property type="match status" value="1"/>
</dbReference>
<dbReference type="AlphaFoldDB" id="A0A0E3QW07"/>
<evidence type="ECO:0000256" key="4">
    <source>
        <dbReference type="ARBA" id="ARBA00022723"/>
    </source>
</evidence>
<gene>
    <name evidence="12" type="ORF">MSBRM_2647</name>
</gene>
<evidence type="ECO:0000256" key="2">
    <source>
        <dbReference type="ARBA" id="ARBA00009046"/>
    </source>
</evidence>
<dbReference type="GO" id="GO:0003723">
    <property type="term" value="F:RNA binding"/>
    <property type="evidence" value="ECO:0007669"/>
    <property type="project" value="TreeGrafter"/>
</dbReference>
<evidence type="ECO:0000256" key="8">
    <source>
        <dbReference type="ARBA" id="ARBA00022840"/>
    </source>
</evidence>
<feature type="domain" description="HD Cas3-type" evidence="11">
    <location>
        <begin position="1"/>
        <end position="193"/>
    </location>
</feature>
<organism evidence="12 13">
    <name type="scientific">Methanosarcina barkeri MS</name>
    <dbReference type="NCBI Taxonomy" id="1434108"/>
    <lineage>
        <taxon>Archaea</taxon>
        <taxon>Methanobacteriati</taxon>
        <taxon>Methanobacteriota</taxon>
        <taxon>Stenosarchaea group</taxon>
        <taxon>Methanomicrobia</taxon>
        <taxon>Methanosarcinales</taxon>
        <taxon>Methanosarcinaceae</taxon>
        <taxon>Methanosarcina</taxon>
    </lineage>
</organism>
<sequence>MLKDHLEGVTIIATDIYASQNKNGGKQDIIRKICMAHDFGKATSFFQEYLAYHEAKEKGEYRGKDQHFGPNKNHSLLSAIFAYWWLPEEYKLFGYLIVKRHHGSVKDARDEFNLTDNYNIIEEQIRDIKKYSQIELEKIYDLDLNDFFEFINERDIKKIKKHFRSRWQLNKFSIEDTLDFNYVYSLLLTADKMQLISESPKLPAQKPSWFVEKYKDHIRFNLLSKNEAIADSQIFQMRDEIFEEIKKELALVDLNSDYFFSINVPTGSGKTFLAYYSALYLADKLERLYGNESRVIYSLPYMSIIDQNYDELLNIIKFNQGNEEPKDTEILKHHSLSEIKYESDEKEYKNYDARFCYDNWQSKIITTTFVQLFNTVFKLGNNSIAHRFHRLTNSIIILDEIQAVDEKYYPVIRKFFELLARKYNTRFIFVTATMPFLVGTHELVPGKKTYFEKLNRIKICNHIHEEESLDEFKNILLEDIEDREEKSFLIVLNTIKSSKEIFEFLQENTGRTCLYLSTEIYPKARLEKINFIKNSPEKLVVVSTQLIEAGVDIDLDVVYRDFSPLSSINQTAGRANRNGVGQEPGEVHVYRLKHEKTDAYFHNYIYPVFLTDITLDILENKEVIQEKEIYFLNETYAKKIIEKVSHDISKEMLEDVENFDLRKLRDSFELIKKDYAFKRDIIIEADPECSQIIEKLRDIKKKEKASKNPWEYSFEIKNLFRQLNQYRISINEKTYSEIRDDLQEIKGFDVEYLPMTRGTRQLYSEDKGIISDTQSIEIF</sequence>
<reference evidence="12 13" key="1">
    <citation type="submission" date="2014-07" db="EMBL/GenBank/DDBJ databases">
        <title>Methanogenic archaea and the global carbon cycle.</title>
        <authorList>
            <person name="Henriksen J.R."/>
            <person name="Luke J."/>
            <person name="Reinhart S."/>
            <person name="Benedict M.N."/>
            <person name="Youngblut N.D."/>
            <person name="Metcalf M.E."/>
            <person name="Whitaker R.J."/>
            <person name="Metcalf W.W."/>
        </authorList>
    </citation>
    <scope>NUCLEOTIDE SEQUENCE [LARGE SCALE GENOMIC DNA]</scope>
    <source>
        <strain evidence="12 13">MS</strain>
    </source>
</reference>
<dbReference type="KEGG" id="mby:MSBRM_2647"/>
<dbReference type="CDD" id="cd17930">
    <property type="entry name" value="DEXHc_cas3"/>
    <property type="match status" value="1"/>
</dbReference>
<dbReference type="InterPro" id="IPR001650">
    <property type="entry name" value="Helicase_C-like"/>
</dbReference>
<keyword evidence="4" id="KW-0479">Metal-binding</keyword>
<evidence type="ECO:0000256" key="7">
    <source>
        <dbReference type="ARBA" id="ARBA00022806"/>
    </source>
</evidence>
<dbReference type="InterPro" id="IPR038257">
    <property type="entry name" value="CRISPR-assoc_Cas3_HD_sf"/>
</dbReference>
<accession>A0A0E3QW07</accession>
<dbReference type="STRING" id="1434108.MSBRM_2647"/>
<name>A0A0E3QW07_METBA</name>
<dbReference type="GO" id="GO:0140097">
    <property type="term" value="F:catalytic activity, acting on DNA"/>
    <property type="evidence" value="ECO:0007669"/>
    <property type="project" value="UniProtKB-ARBA"/>
</dbReference>
<dbReference type="PROSITE" id="PS51643">
    <property type="entry name" value="HD_CAS3"/>
    <property type="match status" value="1"/>
</dbReference>
<dbReference type="GO" id="GO:0046872">
    <property type="term" value="F:metal ion binding"/>
    <property type="evidence" value="ECO:0007669"/>
    <property type="project" value="UniProtKB-KW"/>
</dbReference>
<dbReference type="CDD" id="cd09641">
    <property type="entry name" value="Cas3''_I"/>
    <property type="match status" value="1"/>
</dbReference>
<keyword evidence="6" id="KW-0378">Hydrolase</keyword>
<comment type="similarity">
    <text evidence="1">In the N-terminal section; belongs to the CRISPR-associated nuclease Cas3-HD family.</text>
</comment>
<dbReference type="EMBL" id="CP009528">
    <property type="protein sequence ID" value="AKB55645.1"/>
    <property type="molecule type" value="Genomic_DNA"/>
</dbReference>
<dbReference type="GO" id="GO:0004518">
    <property type="term" value="F:nuclease activity"/>
    <property type="evidence" value="ECO:0007669"/>
    <property type="project" value="UniProtKB-KW"/>
</dbReference>
<keyword evidence="8" id="KW-0067">ATP-binding</keyword>
<dbReference type="HOGENOM" id="CLU_010123_1_1_2"/>
<keyword evidence="7" id="KW-0347">Helicase</keyword>
<dbReference type="InterPro" id="IPR011545">
    <property type="entry name" value="DEAD/DEAH_box_helicase_dom"/>
</dbReference>
<protein>
    <submittedName>
        <fullName evidence="12">CRISPR-associated helicase Cas3</fullName>
    </submittedName>
</protein>
<proteinExistence type="inferred from homology"/>
<dbReference type="GO" id="GO:0003724">
    <property type="term" value="F:RNA helicase activity"/>
    <property type="evidence" value="ECO:0007669"/>
    <property type="project" value="TreeGrafter"/>
</dbReference>
<evidence type="ECO:0000256" key="5">
    <source>
        <dbReference type="ARBA" id="ARBA00022741"/>
    </source>
</evidence>
<dbReference type="InterPro" id="IPR014001">
    <property type="entry name" value="Helicase_ATP-bd"/>
</dbReference>
<dbReference type="Pfam" id="PF00270">
    <property type="entry name" value="DEAD"/>
    <property type="match status" value="1"/>
</dbReference>
<dbReference type="InterPro" id="IPR050547">
    <property type="entry name" value="DEAD_box_RNA_helicases"/>
</dbReference>
<keyword evidence="13" id="KW-1185">Reference proteome</keyword>
<dbReference type="Gene3D" id="3.40.50.300">
    <property type="entry name" value="P-loop containing nucleotide triphosphate hydrolases"/>
    <property type="match status" value="2"/>
</dbReference>
<evidence type="ECO:0000256" key="6">
    <source>
        <dbReference type="ARBA" id="ARBA00022801"/>
    </source>
</evidence>
<dbReference type="PANTHER" id="PTHR47963">
    <property type="entry name" value="DEAD-BOX ATP-DEPENDENT RNA HELICASE 47, MITOCHONDRIAL"/>
    <property type="match status" value="1"/>
</dbReference>